<evidence type="ECO:0000256" key="7">
    <source>
        <dbReference type="ARBA" id="ARBA00022723"/>
    </source>
</evidence>
<dbReference type="GO" id="GO:0016020">
    <property type="term" value="C:membrane"/>
    <property type="evidence" value="ECO:0007669"/>
    <property type="project" value="UniProtKB-SubCell"/>
</dbReference>
<dbReference type="Gene3D" id="1.10.630.10">
    <property type="entry name" value="Cytochrome P450"/>
    <property type="match status" value="1"/>
</dbReference>
<organism evidence="15 16">
    <name type="scientific">Collybia nuda</name>
    <dbReference type="NCBI Taxonomy" id="64659"/>
    <lineage>
        <taxon>Eukaryota</taxon>
        <taxon>Fungi</taxon>
        <taxon>Dikarya</taxon>
        <taxon>Basidiomycota</taxon>
        <taxon>Agaricomycotina</taxon>
        <taxon>Agaricomycetes</taxon>
        <taxon>Agaricomycetidae</taxon>
        <taxon>Agaricales</taxon>
        <taxon>Tricholomatineae</taxon>
        <taxon>Clitocybaceae</taxon>
        <taxon>Collybia</taxon>
    </lineage>
</organism>
<dbReference type="SUPFAM" id="SSF48264">
    <property type="entry name" value="Cytochrome P450"/>
    <property type="match status" value="1"/>
</dbReference>
<evidence type="ECO:0000256" key="2">
    <source>
        <dbReference type="ARBA" id="ARBA00004370"/>
    </source>
</evidence>
<dbReference type="AlphaFoldDB" id="A0A9P5Y5N6"/>
<evidence type="ECO:0000256" key="9">
    <source>
        <dbReference type="ARBA" id="ARBA00023002"/>
    </source>
</evidence>
<evidence type="ECO:0000256" key="1">
    <source>
        <dbReference type="ARBA" id="ARBA00001971"/>
    </source>
</evidence>
<evidence type="ECO:0000256" key="4">
    <source>
        <dbReference type="ARBA" id="ARBA00010617"/>
    </source>
</evidence>
<evidence type="ECO:0000256" key="14">
    <source>
        <dbReference type="RuleBase" id="RU000461"/>
    </source>
</evidence>
<keyword evidence="12" id="KW-0472">Membrane</keyword>
<dbReference type="OrthoDB" id="1470350at2759"/>
<dbReference type="PROSITE" id="PS00086">
    <property type="entry name" value="CYTOCHROME_P450"/>
    <property type="match status" value="1"/>
</dbReference>
<evidence type="ECO:0000256" key="8">
    <source>
        <dbReference type="ARBA" id="ARBA00022989"/>
    </source>
</evidence>
<keyword evidence="8" id="KW-1133">Transmembrane helix</keyword>
<dbReference type="GO" id="GO:0005506">
    <property type="term" value="F:iron ion binding"/>
    <property type="evidence" value="ECO:0007669"/>
    <property type="project" value="InterPro"/>
</dbReference>
<dbReference type="GO" id="GO:0020037">
    <property type="term" value="F:heme binding"/>
    <property type="evidence" value="ECO:0007669"/>
    <property type="project" value="InterPro"/>
</dbReference>
<proteinExistence type="inferred from homology"/>
<accession>A0A9P5Y5N6</accession>
<protein>
    <submittedName>
        <fullName evidence="15">Cytochrome P450</fullName>
    </submittedName>
</protein>
<dbReference type="PANTHER" id="PTHR24305:SF166">
    <property type="entry name" value="CYTOCHROME P450 12A4, MITOCHONDRIAL-RELATED"/>
    <property type="match status" value="1"/>
</dbReference>
<dbReference type="InterPro" id="IPR001128">
    <property type="entry name" value="Cyt_P450"/>
</dbReference>
<keyword evidence="11 14" id="KW-0503">Monooxygenase</keyword>
<dbReference type="InterPro" id="IPR017972">
    <property type="entry name" value="Cyt_P450_CS"/>
</dbReference>
<dbReference type="GO" id="GO:0016705">
    <property type="term" value="F:oxidoreductase activity, acting on paired donors, with incorporation or reduction of molecular oxygen"/>
    <property type="evidence" value="ECO:0007669"/>
    <property type="project" value="InterPro"/>
</dbReference>
<comment type="caution">
    <text evidence="15">The sequence shown here is derived from an EMBL/GenBank/DDBJ whole genome shotgun (WGS) entry which is preliminary data.</text>
</comment>
<evidence type="ECO:0000256" key="3">
    <source>
        <dbReference type="ARBA" id="ARBA00004721"/>
    </source>
</evidence>
<evidence type="ECO:0000313" key="16">
    <source>
        <dbReference type="Proteomes" id="UP000807353"/>
    </source>
</evidence>
<keyword evidence="9 14" id="KW-0560">Oxidoreductase</keyword>
<keyword evidence="10 13" id="KW-0408">Iron</keyword>
<keyword evidence="6" id="KW-0812">Transmembrane</keyword>
<comment type="pathway">
    <text evidence="3">Secondary metabolite biosynthesis; terpenoid biosynthesis.</text>
</comment>
<dbReference type="InterPro" id="IPR036396">
    <property type="entry name" value="Cyt_P450_sf"/>
</dbReference>
<dbReference type="Pfam" id="PF00067">
    <property type="entry name" value="p450"/>
    <property type="match status" value="1"/>
</dbReference>
<evidence type="ECO:0000256" key="10">
    <source>
        <dbReference type="ARBA" id="ARBA00023004"/>
    </source>
</evidence>
<comment type="subcellular location">
    <subcellularLocation>
        <location evidence="2">Membrane</location>
    </subcellularLocation>
</comment>
<evidence type="ECO:0000256" key="5">
    <source>
        <dbReference type="ARBA" id="ARBA00022617"/>
    </source>
</evidence>
<comment type="cofactor">
    <cofactor evidence="1 13">
        <name>heme</name>
        <dbReference type="ChEBI" id="CHEBI:30413"/>
    </cofactor>
</comment>
<dbReference type="InterPro" id="IPR050121">
    <property type="entry name" value="Cytochrome_P450_monoxygenase"/>
</dbReference>
<keyword evidence="16" id="KW-1185">Reference proteome</keyword>
<keyword evidence="7 13" id="KW-0479">Metal-binding</keyword>
<reference evidence="15" key="1">
    <citation type="submission" date="2020-11" db="EMBL/GenBank/DDBJ databases">
        <authorList>
            <consortium name="DOE Joint Genome Institute"/>
            <person name="Ahrendt S."/>
            <person name="Riley R."/>
            <person name="Andreopoulos W."/>
            <person name="Labutti K."/>
            <person name="Pangilinan J."/>
            <person name="Ruiz-Duenas F.J."/>
            <person name="Barrasa J.M."/>
            <person name="Sanchez-Garcia M."/>
            <person name="Camarero S."/>
            <person name="Miyauchi S."/>
            <person name="Serrano A."/>
            <person name="Linde D."/>
            <person name="Babiker R."/>
            <person name="Drula E."/>
            <person name="Ayuso-Fernandez I."/>
            <person name="Pacheco R."/>
            <person name="Padilla G."/>
            <person name="Ferreira P."/>
            <person name="Barriuso J."/>
            <person name="Kellner H."/>
            <person name="Castanera R."/>
            <person name="Alfaro M."/>
            <person name="Ramirez L."/>
            <person name="Pisabarro A.G."/>
            <person name="Kuo A."/>
            <person name="Tritt A."/>
            <person name="Lipzen A."/>
            <person name="He G."/>
            <person name="Yan M."/>
            <person name="Ng V."/>
            <person name="Cullen D."/>
            <person name="Martin F."/>
            <person name="Rosso M.-N."/>
            <person name="Henrissat B."/>
            <person name="Hibbett D."/>
            <person name="Martinez A.T."/>
            <person name="Grigoriev I.V."/>
        </authorList>
    </citation>
    <scope>NUCLEOTIDE SEQUENCE</scope>
    <source>
        <strain evidence="15">CBS 247.69</strain>
    </source>
</reference>
<evidence type="ECO:0000256" key="11">
    <source>
        <dbReference type="ARBA" id="ARBA00023033"/>
    </source>
</evidence>
<dbReference type="PANTHER" id="PTHR24305">
    <property type="entry name" value="CYTOCHROME P450"/>
    <property type="match status" value="1"/>
</dbReference>
<evidence type="ECO:0000256" key="6">
    <source>
        <dbReference type="ARBA" id="ARBA00022692"/>
    </source>
</evidence>
<evidence type="ECO:0000313" key="15">
    <source>
        <dbReference type="EMBL" id="KAF9461630.1"/>
    </source>
</evidence>
<dbReference type="InterPro" id="IPR002403">
    <property type="entry name" value="Cyt_P450_E_grp-IV"/>
</dbReference>
<dbReference type="EMBL" id="MU150281">
    <property type="protein sequence ID" value="KAF9461630.1"/>
    <property type="molecule type" value="Genomic_DNA"/>
</dbReference>
<gene>
    <name evidence="15" type="ORF">BDZ94DRAFT_1195912</name>
</gene>
<comment type="similarity">
    <text evidence="4 14">Belongs to the cytochrome P450 family.</text>
</comment>
<keyword evidence="5 13" id="KW-0349">Heme</keyword>
<dbReference type="PRINTS" id="PR00465">
    <property type="entry name" value="EP450IV"/>
</dbReference>
<evidence type="ECO:0000256" key="13">
    <source>
        <dbReference type="PIRSR" id="PIRSR602403-1"/>
    </source>
</evidence>
<dbReference type="GO" id="GO:0004497">
    <property type="term" value="F:monooxygenase activity"/>
    <property type="evidence" value="ECO:0007669"/>
    <property type="project" value="UniProtKB-KW"/>
</dbReference>
<dbReference type="Proteomes" id="UP000807353">
    <property type="component" value="Unassembled WGS sequence"/>
</dbReference>
<sequence length="543" mass="60816">MLTPFRASLFFVPLCLVLRFLWDRLSKRWHLYQVRGPPPQGFVMGNLGQLYSPTAQSFLSEIDEGSPSAVKLSGYMGDTQLYVVDAYATSQILSRPDVYAPTDLYVQGNLMVFGKGLLSTLGSRHKRQRKMISSAFSTASLRDMYPLMRQVLLTVRERLGDKIECNFEEIDMLRLATKAALEIVGHAGLGYSFDVFNKEEHPYSKVIHDLVPQIFSLFVFRQGLMGIIDYIPRFVTNLFLNNVPWPKVRRIHRLIKIMDAETWNVYSEKVELLKGGDGPAIGDSVGHGKDILSIIMKMNDRAPAEEKLSEEEILGQISTLIFTATDTAAGAIVRALDQLARVPSAQDNLRREIVESGKEGGGQISYDVISALPFLDAVCRESLRLGTPVPILTRTTKEDTILHFSKPIVGKNGKNIEIIKVPCNTNVVVSLRSINRNTEIWGPDADEFNPERWFNLPEYFLKNRLPGSYTNSMTFSGGPKGCIAFRFMELELKATLAVLIEAFEFSPAEQPVHWYTKGIQKPAVNVQAPASLPIKIKRIGNSV</sequence>
<feature type="binding site" description="axial binding residue" evidence="13">
    <location>
        <position position="482"/>
    </location>
    <ligand>
        <name>heme</name>
        <dbReference type="ChEBI" id="CHEBI:30413"/>
    </ligand>
    <ligandPart>
        <name>Fe</name>
        <dbReference type="ChEBI" id="CHEBI:18248"/>
    </ligandPart>
</feature>
<name>A0A9P5Y5N6_9AGAR</name>
<evidence type="ECO:0000256" key="12">
    <source>
        <dbReference type="ARBA" id="ARBA00023136"/>
    </source>
</evidence>